<keyword evidence="3 5" id="KW-1133">Transmembrane helix</keyword>
<dbReference type="Pfam" id="PF01925">
    <property type="entry name" value="TauE"/>
    <property type="match status" value="1"/>
</dbReference>
<reference evidence="6 7" key="1">
    <citation type="submission" date="2018-05" db="EMBL/GenBank/DDBJ databases">
        <title>Description of Sphingomonas pokkalii sp nov, isolated from the rhizosphere of saline tolerant pokkali rice and its draft genome analysis.</title>
        <authorList>
            <person name="Menon R."/>
            <person name="Kumari S."/>
            <person name="Rameshkumar N."/>
        </authorList>
    </citation>
    <scope>NUCLEOTIDE SEQUENCE [LARGE SCALE GENOMIC DNA]</scope>
    <source>
        <strain evidence="6 7">L3B27</strain>
    </source>
</reference>
<organism evidence="6 7">
    <name type="scientific">Sphingomonas pokkalii</name>
    <dbReference type="NCBI Taxonomy" id="2175090"/>
    <lineage>
        <taxon>Bacteria</taxon>
        <taxon>Pseudomonadati</taxon>
        <taxon>Pseudomonadota</taxon>
        <taxon>Alphaproteobacteria</taxon>
        <taxon>Sphingomonadales</taxon>
        <taxon>Sphingomonadaceae</taxon>
        <taxon>Sphingomonas</taxon>
    </lineage>
</organism>
<feature type="transmembrane region" description="Helical" evidence="5">
    <location>
        <begin position="116"/>
        <end position="135"/>
    </location>
</feature>
<evidence type="ECO:0000313" key="7">
    <source>
        <dbReference type="Proteomes" id="UP000245890"/>
    </source>
</evidence>
<keyword evidence="2 5" id="KW-0812">Transmembrane</keyword>
<dbReference type="InterPro" id="IPR051598">
    <property type="entry name" value="TSUP/Inactive_protease-like"/>
</dbReference>
<feature type="transmembrane region" description="Helical" evidence="5">
    <location>
        <begin position="226"/>
        <end position="246"/>
    </location>
</feature>
<comment type="subcellular location">
    <subcellularLocation>
        <location evidence="5">Cell membrane</location>
        <topology evidence="5">Multi-pass membrane protein</topology>
    </subcellularLocation>
    <subcellularLocation>
        <location evidence="1">Membrane</location>
        <topology evidence="1">Multi-pass membrane protein</topology>
    </subcellularLocation>
</comment>
<dbReference type="InterPro" id="IPR002781">
    <property type="entry name" value="TM_pro_TauE-like"/>
</dbReference>
<evidence type="ECO:0000256" key="5">
    <source>
        <dbReference type="RuleBase" id="RU363041"/>
    </source>
</evidence>
<gene>
    <name evidence="6" type="ORF">DD559_06645</name>
</gene>
<dbReference type="PANTHER" id="PTHR43701:SF2">
    <property type="entry name" value="MEMBRANE TRANSPORTER PROTEIN YJNA-RELATED"/>
    <property type="match status" value="1"/>
</dbReference>
<sequence length="270" mass="27654">MLVGNRLPRIPVLAFNPLYSIAGVLVGLLVGMTGVGGGSLMTPLLVLAFGFHPATAVGTDLLYASATKTVGAGVHGLHGTIDWKVVRRLAYGSVPATILTLLLLSSAQEHARNSGGVITVTLGIALVVTAIATFFRSRLVLFMAPRFERLGDARIGYVTIALGAVLGLLVSLTSVGAGALGMTALLMLYPHQAVNKLVGSDIAHAVPLTLLAGLGHWMLGSVNGSLLVSLLAGSIPGIIVGSLLATRTSDKVLVPILAATLAVVGLKMLF</sequence>
<dbReference type="EMBL" id="QENQ01000001">
    <property type="protein sequence ID" value="PVX29050.1"/>
    <property type="molecule type" value="Genomic_DNA"/>
</dbReference>
<feature type="transmembrane region" description="Helical" evidence="5">
    <location>
        <begin position="44"/>
        <end position="64"/>
    </location>
</feature>
<dbReference type="PANTHER" id="PTHR43701">
    <property type="entry name" value="MEMBRANE TRANSPORTER PROTEIN MJ0441-RELATED"/>
    <property type="match status" value="1"/>
</dbReference>
<proteinExistence type="inferred from homology"/>
<keyword evidence="4 5" id="KW-0472">Membrane</keyword>
<keyword evidence="5" id="KW-1003">Cell membrane</keyword>
<feature type="transmembrane region" description="Helical" evidence="5">
    <location>
        <begin position="155"/>
        <end position="182"/>
    </location>
</feature>
<protein>
    <recommendedName>
        <fullName evidence="5">Probable membrane transporter protein</fullName>
    </recommendedName>
</protein>
<feature type="transmembrane region" description="Helical" evidence="5">
    <location>
        <begin position="202"/>
        <end position="219"/>
    </location>
</feature>
<dbReference type="Proteomes" id="UP000245890">
    <property type="component" value="Unassembled WGS sequence"/>
</dbReference>
<evidence type="ECO:0000256" key="2">
    <source>
        <dbReference type="ARBA" id="ARBA00022692"/>
    </source>
</evidence>
<dbReference type="GO" id="GO:0005886">
    <property type="term" value="C:plasma membrane"/>
    <property type="evidence" value="ECO:0007669"/>
    <property type="project" value="UniProtKB-SubCell"/>
</dbReference>
<comment type="similarity">
    <text evidence="5">Belongs to the 4-toluene sulfonate uptake permease (TSUP) (TC 2.A.102) family.</text>
</comment>
<evidence type="ECO:0000256" key="1">
    <source>
        <dbReference type="ARBA" id="ARBA00004141"/>
    </source>
</evidence>
<evidence type="ECO:0000313" key="6">
    <source>
        <dbReference type="EMBL" id="PVX29050.1"/>
    </source>
</evidence>
<dbReference type="OrthoDB" id="5189995at2"/>
<accession>A0A2U0SCK1</accession>
<evidence type="ECO:0000256" key="4">
    <source>
        <dbReference type="ARBA" id="ARBA00023136"/>
    </source>
</evidence>
<keyword evidence="7" id="KW-1185">Reference proteome</keyword>
<name>A0A2U0SCK1_9SPHN</name>
<dbReference type="AlphaFoldDB" id="A0A2U0SCK1"/>
<feature type="transmembrane region" description="Helical" evidence="5">
    <location>
        <begin position="252"/>
        <end position="269"/>
    </location>
</feature>
<comment type="caution">
    <text evidence="6">The sequence shown here is derived from an EMBL/GenBank/DDBJ whole genome shotgun (WGS) entry which is preliminary data.</text>
</comment>
<evidence type="ECO:0000256" key="3">
    <source>
        <dbReference type="ARBA" id="ARBA00022989"/>
    </source>
</evidence>
<feature type="transmembrane region" description="Helical" evidence="5">
    <location>
        <begin position="85"/>
        <end position="104"/>
    </location>
</feature>
<feature type="transmembrane region" description="Helical" evidence="5">
    <location>
        <begin position="12"/>
        <end position="32"/>
    </location>
</feature>